<evidence type="ECO:0000256" key="2">
    <source>
        <dbReference type="ARBA" id="ARBA00022692"/>
    </source>
</evidence>
<feature type="domain" description="Sodium/calcium exchanger membrane region" evidence="6">
    <location>
        <begin position="6"/>
        <end position="145"/>
    </location>
</feature>
<dbReference type="Proteomes" id="UP000485484">
    <property type="component" value="Unassembled WGS sequence"/>
</dbReference>
<evidence type="ECO:0000256" key="3">
    <source>
        <dbReference type="ARBA" id="ARBA00022989"/>
    </source>
</evidence>
<proteinExistence type="predicted"/>
<feature type="transmembrane region" description="Helical" evidence="5">
    <location>
        <begin position="205"/>
        <end position="227"/>
    </location>
</feature>
<dbReference type="InterPro" id="IPR044880">
    <property type="entry name" value="NCX_ion-bd_dom_sf"/>
</dbReference>
<comment type="subcellular location">
    <subcellularLocation>
        <location evidence="1">Membrane</location>
        <topology evidence="1">Multi-pass membrane protein</topology>
    </subcellularLocation>
</comment>
<evidence type="ECO:0000259" key="6">
    <source>
        <dbReference type="Pfam" id="PF01699"/>
    </source>
</evidence>
<dbReference type="GO" id="GO:0008273">
    <property type="term" value="F:calcium, potassium:sodium antiporter activity"/>
    <property type="evidence" value="ECO:0007669"/>
    <property type="project" value="TreeGrafter"/>
</dbReference>
<dbReference type="PANTHER" id="PTHR10846">
    <property type="entry name" value="SODIUM/POTASSIUM/CALCIUM EXCHANGER"/>
    <property type="match status" value="1"/>
</dbReference>
<dbReference type="PANTHER" id="PTHR10846:SF8">
    <property type="entry name" value="INNER MEMBRANE PROTEIN YRBG"/>
    <property type="match status" value="1"/>
</dbReference>
<dbReference type="GO" id="GO:0005262">
    <property type="term" value="F:calcium channel activity"/>
    <property type="evidence" value="ECO:0007669"/>
    <property type="project" value="TreeGrafter"/>
</dbReference>
<sequence length="316" mass="33736">MATWLAWFLLAVSFGIIFLGSEWFVNSSVRIAEGLRVPKVLVGATIVSLATTAPELFVSALAAFLGKVGLAAGNAVGSPISNIGFIFGLCVLFTFVPVDQKVIRKQGLMMIGTALMAFAVSFHGMLDRPVAVFFLVLTGLYLWYSVHKARQESRKAPLPEEAIDFRPGRKILLFLLGAALVIGGSRLLIFAGTELARSFGISETVIGLTLVAVGTSLPEFFTSVAALTKGHLELSAGNIIGANILDVVWVLGVAGAIRPLPIDSQTSCLALPVLVILSALFVIFGITHRGFKRWEGAVLLLVYALYCLALFRACPV</sequence>
<dbReference type="Gene3D" id="1.20.1420.30">
    <property type="entry name" value="NCX, central ion-binding region"/>
    <property type="match status" value="1"/>
</dbReference>
<dbReference type="GO" id="GO:0005886">
    <property type="term" value="C:plasma membrane"/>
    <property type="evidence" value="ECO:0007669"/>
    <property type="project" value="TreeGrafter"/>
</dbReference>
<accession>A0A1V5MIN5</accession>
<feature type="domain" description="Sodium/calcium exchanger membrane region" evidence="6">
    <location>
        <begin position="171"/>
        <end position="311"/>
    </location>
</feature>
<feature type="transmembrane region" description="Helical" evidence="5">
    <location>
        <begin position="239"/>
        <end position="257"/>
    </location>
</feature>
<evidence type="ECO:0000256" key="5">
    <source>
        <dbReference type="SAM" id="Phobius"/>
    </source>
</evidence>
<dbReference type="NCBIfam" id="TIGR00367">
    <property type="entry name" value="calcium/sodium antiporter"/>
    <property type="match status" value="1"/>
</dbReference>
<feature type="transmembrane region" description="Helical" evidence="5">
    <location>
        <begin position="130"/>
        <end position="146"/>
    </location>
</feature>
<keyword evidence="3 5" id="KW-1133">Transmembrane helix</keyword>
<keyword evidence="2 5" id="KW-0812">Transmembrane</keyword>
<feature type="transmembrane region" description="Helical" evidence="5">
    <location>
        <begin position="269"/>
        <end position="287"/>
    </location>
</feature>
<gene>
    <name evidence="7" type="primary">yrbG</name>
    <name evidence="7" type="ORF">BWY73_00486</name>
</gene>
<feature type="transmembrane region" description="Helical" evidence="5">
    <location>
        <begin position="171"/>
        <end position="193"/>
    </location>
</feature>
<feature type="transmembrane region" description="Helical" evidence="5">
    <location>
        <begin position="108"/>
        <end position="124"/>
    </location>
</feature>
<comment type="caution">
    <text evidence="7">The sequence shown here is derived from an EMBL/GenBank/DDBJ whole genome shotgun (WGS) entry which is preliminary data.</text>
</comment>
<dbReference type="InterPro" id="IPR004837">
    <property type="entry name" value="NaCa_Exmemb"/>
</dbReference>
<dbReference type="EMBL" id="MWAK01000045">
    <property type="protein sequence ID" value="OPZ93098.1"/>
    <property type="molecule type" value="Genomic_DNA"/>
</dbReference>
<evidence type="ECO:0000313" key="7">
    <source>
        <dbReference type="EMBL" id="OPZ93098.1"/>
    </source>
</evidence>
<evidence type="ECO:0000256" key="1">
    <source>
        <dbReference type="ARBA" id="ARBA00004141"/>
    </source>
</evidence>
<keyword evidence="4 5" id="KW-0472">Membrane</keyword>
<feature type="transmembrane region" description="Helical" evidence="5">
    <location>
        <begin position="6"/>
        <end position="25"/>
    </location>
</feature>
<feature type="transmembrane region" description="Helical" evidence="5">
    <location>
        <begin position="37"/>
        <end position="64"/>
    </location>
</feature>
<feature type="transmembrane region" description="Helical" evidence="5">
    <location>
        <begin position="76"/>
        <end position="96"/>
    </location>
</feature>
<dbReference type="AlphaFoldDB" id="A0A1V5MIN5"/>
<organism evidence="7">
    <name type="scientific">candidate division TA06 bacterium ADurb.Bin417</name>
    <dbReference type="NCBI Taxonomy" id="1852828"/>
    <lineage>
        <taxon>Bacteria</taxon>
        <taxon>Bacteria division TA06</taxon>
    </lineage>
</organism>
<dbReference type="GO" id="GO:0006874">
    <property type="term" value="P:intracellular calcium ion homeostasis"/>
    <property type="evidence" value="ECO:0007669"/>
    <property type="project" value="TreeGrafter"/>
</dbReference>
<name>A0A1V5MIN5_UNCT6</name>
<feature type="transmembrane region" description="Helical" evidence="5">
    <location>
        <begin position="294"/>
        <end position="313"/>
    </location>
</feature>
<evidence type="ECO:0000256" key="4">
    <source>
        <dbReference type="ARBA" id="ARBA00023136"/>
    </source>
</evidence>
<protein>
    <submittedName>
        <fullName evidence="7">Inner membrane protein YrbG</fullName>
    </submittedName>
</protein>
<dbReference type="Pfam" id="PF01699">
    <property type="entry name" value="Na_Ca_ex"/>
    <property type="match status" value="2"/>
</dbReference>
<dbReference type="InterPro" id="IPR004481">
    <property type="entry name" value="K/Na/Ca-exchanger"/>
</dbReference>
<reference evidence="7" key="1">
    <citation type="submission" date="2017-02" db="EMBL/GenBank/DDBJ databases">
        <title>Delving into the versatile metabolic prowess of the omnipresent phylum Bacteroidetes.</title>
        <authorList>
            <person name="Nobu M.K."/>
            <person name="Mei R."/>
            <person name="Narihiro T."/>
            <person name="Kuroda K."/>
            <person name="Liu W.-T."/>
        </authorList>
    </citation>
    <scope>NUCLEOTIDE SEQUENCE</scope>
    <source>
        <strain evidence="7">ADurb.Bin417</strain>
    </source>
</reference>